<organism evidence="5 6">
    <name type="scientific">Nocardioides aquiterrae</name>
    <dbReference type="NCBI Taxonomy" id="203799"/>
    <lineage>
        <taxon>Bacteria</taxon>
        <taxon>Bacillati</taxon>
        <taxon>Actinomycetota</taxon>
        <taxon>Actinomycetes</taxon>
        <taxon>Propionibacteriales</taxon>
        <taxon>Nocardioidaceae</taxon>
        <taxon>Nocardioides</taxon>
    </lineage>
</organism>
<keyword evidence="3" id="KW-0520">NAD</keyword>
<dbReference type="PRINTS" id="PR00081">
    <property type="entry name" value="GDHRDH"/>
</dbReference>
<gene>
    <name evidence="5" type="ORF">GCM10009606_20150</name>
</gene>
<dbReference type="PANTHER" id="PTHR24321">
    <property type="entry name" value="DEHYDROGENASES, SHORT CHAIN"/>
    <property type="match status" value="1"/>
</dbReference>
<dbReference type="EMBL" id="BAAAJE010000007">
    <property type="protein sequence ID" value="GAA1140631.1"/>
    <property type="molecule type" value="Genomic_DNA"/>
</dbReference>
<dbReference type="CDD" id="cd05233">
    <property type="entry name" value="SDR_c"/>
    <property type="match status" value="1"/>
</dbReference>
<reference evidence="5 6" key="1">
    <citation type="journal article" date="2019" name="Int. J. Syst. Evol. Microbiol.">
        <title>The Global Catalogue of Microorganisms (GCM) 10K type strain sequencing project: providing services to taxonomists for standard genome sequencing and annotation.</title>
        <authorList>
            <consortium name="The Broad Institute Genomics Platform"/>
            <consortium name="The Broad Institute Genome Sequencing Center for Infectious Disease"/>
            <person name="Wu L."/>
            <person name="Ma J."/>
        </authorList>
    </citation>
    <scope>NUCLEOTIDE SEQUENCE [LARGE SCALE GENOMIC DNA]</scope>
    <source>
        <strain evidence="5 6">JCM 11813</strain>
    </source>
</reference>
<feature type="domain" description="Ketoreductase" evidence="4">
    <location>
        <begin position="8"/>
        <end position="194"/>
    </location>
</feature>
<dbReference type="Gene3D" id="3.40.50.720">
    <property type="entry name" value="NAD(P)-binding Rossmann-like Domain"/>
    <property type="match status" value="1"/>
</dbReference>
<dbReference type="Pfam" id="PF13561">
    <property type="entry name" value="adh_short_C2"/>
    <property type="match status" value="1"/>
</dbReference>
<accession>A0ABN1UCK3</accession>
<dbReference type="PRINTS" id="PR00080">
    <property type="entry name" value="SDRFAMILY"/>
</dbReference>
<evidence type="ECO:0000256" key="2">
    <source>
        <dbReference type="ARBA" id="ARBA00023002"/>
    </source>
</evidence>
<dbReference type="InterPro" id="IPR057326">
    <property type="entry name" value="KR_dom"/>
</dbReference>
<dbReference type="InterPro" id="IPR002347">
    <property type="entry name" value="SDR_fam"/>
</dbReference>
<dbReference type="PANTHER" id="PTHR24321:SF8">
    <property type="entry name" value="ESTRADIOL 17-BETA-DEHYDROGENASE 8-RELATED"/>
    <property type="match status" value="1"/>
</dbReference>
<dbReference type="InterPro" id="IPR036291">
    <property type="entry name" value="NAD(P)-bd_dom_sf"/>
</dbReference>
<name>A0ABN1UCK3_9ACTN</name>
<dbReference type="RefSeq" id="WP_343907391.1">
    <property type="nucleotide sequence ID" value="NZ_BAAAJE010000007.1"/>
</dbReference>
<dbReference type="NCBIfam" id="NF005559">
    <property type="entry name" value="PRK07231.1"/>
    <property type="match status" value="1"/>
</dbReference>
<proteinExistence type="inferred from homology"/>
<sequence>MTIDLTGRSALVTGAGSGIGRAVAVVLARYGARVAVAGRRADALEETARLVRDAGGEALAVPTDVSVEADVERLVDATVAAFGGLDLACNNAAIVGPEGAITDLTAADFDLTMGTNLRGAFLCLKHELAAMADGAAVVNVSSANATLPERGAALYCTSKAGLDMLTQVAALENADRGIRVNSIRPGFVVTPMHDGVLESIGGATPENVAMIEGMVPLRRRADPEEIAEAVAWLCSDDARYVTGSMLTVDGGISISPGG</sequence>
<dbReference type="PROSITE" id="PS00061">
    <property type="entry name" value="ADH_SHORT"/>
    <property type="match status" value="1"/>
</dbReference>
<evidence type="ECO:0000259" key="4">
    <source>
        <dbReference type="SMART" id="SM00822"/>
    </source>
</evidence>
<evidence type="ECO:0000313" key="5">
    <source>
        <dbReference type="EMBL" id="GAA1140631.1"/>
    </source>
</evidence>
<dbReference type="Proteomes" id="UP001499979">
    <property type="component" value="Unassembled WGS sequence"/>
</dbReference>
<protein>
    <submittedName>
        <fullName evidence="5">Glucose 1-dehydrogenase</fullName>
    </submittedName>
</protein>
<dbReference type="SUPFAM" id="SSF51735">
    <property type="entry name" value="NAD(P)-binding Rossmann-fold domains"/>
    <property type="match status" value="1"/>
</dbReference>
<evidence type="ECO:0000313" key="6">
    <source>
        <dbReference type="Proteomes" id="UP001499979"/>
    </source>
</evidence>
<dbReference type="SMART" id="SM00822">
    <property type="entry name" value="PKS_KR"/>
    <property type="match status" value="1"/>
</dbReference>
<evidence type="ECO:0000256" key="3">
    <source>
        <dbReference type="ARBA" id="ARBA00023027"/>
    </source>
</evidence>
<dbReference type="InterPro" id="IPR020904">
    <property type="entry name" value="Sc_DH/Rdtase_CS"/>
</dbReference>
<keyword evidence="6" id="KW-1185">Reference proteome</keyword>
<comment type="caution">
    <text evidence="5">The sequence shown here is derived from an EMBL/GenBank/DDBJ whole genome shotgun (WGS) entry which is preliminary data.</text>
</comment>
<keyword evidence="2" id="KW-0560">Oxidoreductase</keyword>
<evidence type="ECO:0000256" key="1">
    <source>
        <dbReference type="ARBA" id="ARBA00006484"/>
    </source>
</evidence>
<comment type="similarity">
    <text evidence="1">Belongs to the short-chain dehydrogenases/reductases (SDR) family.</text>
</comment>